<dbReference type="KEGG" id="pdp:PDIP_84120"/>
<reference evidence="1 2" key="1">
    <citation type="submission" date="2020-08" db="EMBL/GenBank/DDBJ databases">
        <title>The completed genome sequence of the pathogenic ascomycete fungus Penicillium digitatum.</title>
        <authorList>
            <person name="Wang M."/>
        </authorList>
    </citation>
    <scope>NUCLEOTIDE SEQUENCE [LARGE SCALE GENOMIC DNA]</scope>
    <source>
        <strain evidence="1 2">PdW03</strain>
    </source>
</reference>
<keyword evidence="1" id="KW-0808">Transferase</keyword>
<dbReference type="OMA" id="FRPGWGV"/>
<dbReference type="Gene3D" id="3.30.559.10">
    <property type="entry name" value="Chloramphenicol acetyltransferase-like domain"/>
    <property type="match status" value="2"/>
</dbReference>
<dbReference type="EMBL" id="CP060774">
    <property type="protein sequence ID" value="QQK40209.1"/>
    <property type="molecule type" value="Genomic_DNA"/>
</dbReference>
<evidence type="ECO:0000313" key="2">
    <source>
        <dbReference type="Proteomes" id="UP000595662"/>
    </source>
</evidence>
<dbReference type="AlphaFoldDB" id="A0A7T6XFJ3"/>
<evidence type="ECO:0000313" key="1">
    <source>
        <dbReference type="EMBL" id="QQK40209.1"/>
    </source>
</evidence>
<dbReference type="VEuPathDB" id="FungiDB:PDIP_84120"/>
<proteinExistence type="predicted"/>
<dbReference type="RefSeq" id="XP_014532568.1">
    <property type="nucleotide sequence ID" value="XM_014677082.1"/>
</dbReference>
<protein>
    <submittedName>
        <fullName evidence="1">Fumigaclavine B O-acetyltransferase</fullName>
    </submittedName>
</protein>
<organism evidence="1 2">
    <name type="scientific">Penicillium digitatum</name>
    <name type="common">Green mold</name>
    <dbReference type="NCBI Taxonomy" id="36651"/>
    <lineage>
        <taxon>Eukaryota</taxon>
        <taxon>Fungi</taxon>
        <taxon>Dikarya</taxon>
        <taxon>Ascomycota</taxon>
        <taxon>Pezizomycotina</taxon>
        <taxon>Eurotiomycetes</taxon>
        <taxon>Eurotiomycetidae</taxon>
        <taxon>Eurotiales</taxon>
        <taxon>Aspergillaceae</taxon>
        <taxon>Penicillium</taxon>
    </lineage>
</organism>
<sequence length="476" mass="53187">MFQPYNLTPFDHYAPTGHFHFSLTFSLVDKNRIQAIQRMEDAVDRLVCRFPFLAGMVTPSTEPDGRSNVLRVRPATAAELEEYPILVTQNHPESIALVVDGKFNPVLAPFPIVYPPRHPSPVLRWKANVIGDKLQMVWCFQHQTMDGSGFFTLFSAFAAFCNDLNAPGPFTTAHAQEEIRQLINDIASTATPRDLNWTLFPVPTSEDEVPTDYSRMPINSSHVLDGQKIKILHDACNSALQSLPEEFRKDHPEISLPQSLVVSALLGICTSRARLRAFPDQKEPSSEMFIVENTRKTLNLPRRYIGNAILGSKSPCNGFVDPPPGVLQDIHVPESLSPVGPEDIWRLCNVAQTLQEASRTLDKQSIEGIIANMSQKSDWGSFLPGWGENFLVSDISSGSPYMNFGPLGDLQLFDMHFDSFSGCCWIMANLPSDIASPYPCWRLRWVLERAAMNCLSSDPLFQWATTPSTALSYVEV</sequence>
<gene>
    <name evidence="1" type="ORF">Pdw03_3063</name>
</gene>
<dbReference type="GO" id="GO:0016740">
    <property type="term" value="F:transferase activity"/>
    <property type="evidence" value="ECO:0007669"/>
    <property type="project" value="UniProtKB-KW"/>
</dbReference>
<accession>A0A7T6XFJ3</accession>
<name>A0A7T6XFJ3_PENDI</name>
<dbReference type="GeneID" id="26236726"/>
<dbReference type="Proteomes" id="UP000595662">
    <property type="component" value="Chromosome 1"/>
</dbReference>
<dbReference type="InterPro" id="IPR023213">
    <property type="entry name" value="CAT-like_dom_sf"/>
</dbReference>